<evidence type="ECO:0000313" key="2">
    <source>
        <dbReference type="Proteomes" id="UP000199028"/>
    </source>
</evidence>
<dbReference type="EMBL" id="FOFT01000027">
    <property type="protein sequence ID" value="SES51188.1"/>
    <property type="molecule type" value="Genomic_DNA"/>
</dbReference>
<gene>
    <name evidence="1" type="ORF">SAMN05216195_1274</name>
</gene>
<proteinExistence type="predicted"/>
<evidence type="ECO:0000313" key="1">
    <source>
        <dbReference type="EMBL" id="SES51188.1"/>
    </source>
</evidence>
<sequence>MSNDPAPVLERVTVLHGHTSPETAYVVEN</sequence>
<name>A0A1H9XYB2_9PSEU</name>
<organism evidence="1 2">
    <name type="scientific">Lentzea flaviverrucosa</name>
    <dbReference type="NCBI Taxonomy" id="200379"/>
    <lineage>
        <taxon>Bacteria</taxon>
        <taxon>Bacillati</taxon>
        <taxon>Actinomycetota</taxon>
        <taxon>Actinomycetes</taxon>
        <taxon>Pseudonocardiales</taxon>
        <taxon>Pseudonocardiaceae</taxon>
        <taxon>Lentzea</taxon>
    </lineage>
</organism>
<accession>A0A1H9XYB2</accession>
<protein>
    <submittedName>
        <fullName evidence="1">Uncharacterized protein</fullName>
    </submittedName>
</protein>
<reference evidence="2" key="1">
    <citation type="submission" date="2016-10" db="EMBL/GenBank/DDBJ databases">
        <authorList>
            <person name="Varghese N."/>
            <person name="Submissions S."/>
        </authorList>
    </citation>
    <scope>NUCLEOTIDE SEQUENCE [LARGE SCALE GENOMIC DNA]</scope>
    <source>
        <strain evidence="2">CGMCC 4.578</strain>
    </source>
</reference>
<dbReference type="Proteomes" id="UP000199028">
    <property type="component" value="Unassembled WGS sequence"/>
</dbReference>
<keyword evidence="2" id="KW-1185">Reference proteome</keyword>
<dbReference type="AlphaFoldDB" id="A0A1H9XYB2"/>